<evidence type="ECO:0000313" key="3">
    <source>
        <dbReference type="Proteomes" id="UP000438760"/>
    </source>
</evidence>
<keyword evidence="1" id="KW-0472">Membrane</keyword>
<evidence type="ECO:0000313" key="2">
    <source>
        <dbReference type="EMBL" id="MTG98861.1"/>
    </source>
</evidence>
<reference evidence="2 3" key="1">
    <citation type="submission" date="2019-11" db="EMBL/GenBank/DDBJ databases">
        <title>Genome of Strain BIT-d1.</title>
        <authorList>
            <person name="Yang Y."/>
        </authorList>
    </citation>
    <scope>NUCLEOTIDE SEQUENCE [LARGE SCALE GENOMIC DNA]</scope>
    <source>
        <strain evidence="2 3">BIT-d1</strain>
    </source>
</reference>
<dbReference type="AlphaFoldDB" id="A0A6I3LQB9"/>
<keyword evidence="3" id="KW-1185">Reference proteome</keyword>
<dbReference type="Proteomes" id="UP000438760">
    <property type="component" value="Unassembled WGS sequence"/>
</dbReference>
<name>A0A6I3LQB9_9FLAO</name>
<gene>
    <name evidence="2" type="ORF">GJV76_12085</name>
</gene>
<comment type="caution">
    <text evidence="2">The sequence shown here is derived from an EMBL/GenBank/DDBJ whole genome shotgun (WGS) entry which is preliminary data.</text>
</comment>
<dbReference type="OrthoDB" id="4868247at2"/>
<keyword evidence="1" id="KW-1133">Transmembrane helix</keyword>
<dbReference type="Pfam" id="PF14345">
    <property type="entry name" value="GDYXXLXY"/>
    <property type="match status" value="1"/>
</dbReference>
<sequence>MSKNRTNYVILITTVLIVLFFIRAVFEKEQTIKEGQLVLLELAPVDPRSLMQGDYMRLNYKISTGMSDFLNDSLFVSETNDSLGITQDNFNKAPITSYKDTRGFVLLNIDEKGIGHLVDLSSKIKEKGDNQIYVKFFNKTNWNFNIGAESFFFQEGEAEKFEKAVYGGLRVDEKGNSVLVGMYDKDLKLIE</sequence>
<dbReference type="RefSeq" id="WP_155092874.1">
    <property type="nucleotide sequence ID" value="NZ_WMJX01000032.1"/>
</dbReference>
<dbReference type="InterPro" id="IPR025833">
    <property type="entry name" value="GDYXXLXY"/>
</dbReference>
<proteinExistence type="predicted"/>
<dbReference type="EMBL" id="WMJX01000032">
    <property type="protein sequence ID" value="MTG98861.1"/>
    <property type="molecule type" value="Genomic_DNA"/>
</dbReference>
<accession>A0A6I3LQB9</accession>
<protein>
    <recommendedName>
        <fullName evidence="4">Membrane-anchored protein</fullName>
    </recommendedName>
</protein>
<evidence type="ECO:0008006" key="4">
    <source>
        <dbReference type="Google" id="ProtNLM"/>
    </source>
</evidence>
<feature type="transmembrane region" description="Helical" evidence="1">
    <location>
        <begin position="6"/>
        <end position="26"/>
    </location>
</feature>
<evidence type="ECO:0000256" key="1">
    <source>
        <dbReference type="SAM" id="Phobius"/>
    </source>
</evidence>
<keyword evidence="1" id="KW-0812">Transmembrane</keyword>
<organism evidence="2 3">
    <name type="scientific">Myroides albus</name>
    <dbReference type="NCBI Taxonomy" id="2562892"/>
    <lineage>
        <taxon>Bacteria</taxon>
        <taxon>Pseudomonadati</taxon>
        <taxon>Bacteroidota</taxon>
        <taxon>Flavobacteriia</taxon>
        <taxon>Flavobacteriales</taxon>
        <taxon>Flavobacteriaceae</taxon>
        <taxon>Myroides</taxon>
    </lineage>
</organism>